<dbReference type="EMBL" id="JARQZJ010000005">
    <property type="protein sequence ID" value="KAK9871324.1"/>
    <property type="molecule type" value="Genomic_DNA"/>
</dbReference>
<sequence>MYLSFIYFLVFLNIFNVDGEDTTKANCGSDNSVTGVVQYVCPPSPYSTKTSIRVYPELLTIDCNNTAVLDDTVLPRVNHKNIIELVLEKCPLPAKGFQDLINIFNITSSIKLEKLTIRNSKIHTLKSGVLDDFKNLKDLDLSFNEIERIEEDAFKNLTNLVNLANIERINLDNNPNVILHDAVFSQFENLKEINLSNNSLKNISENLFNGSTNLLIIYLSNNSLATLEKNVFKSLENLVELHLNGNEIKSLHSGVFASLKKLKKLHLQYNQIEVLDGELFKNMDNLVEVNLSHNQINFASRSEMSAFQDHVEQLKIVDLSHNKILLYPHVLSDKRHMEKLDLSNNYIEKLKLMSMLARKYPNSRNLVTDLDSNKITSIEIDITDLNLKRHSKTIITITNNPILCDCSALNLAIFLQGNHNLNSYVRFEPKDVQCSGKLAGKILNEIELIDLTCHLQRNCSSNRDCDCLRRSFDDSLIVNCSSRGLTEIPDLIPDELSEFDNIIVHLDGNRLKKSPGEHNGFGNVTELYLEKNEISNITWIPASLKILNLSEMLCLL</sequence>
<dbReference type="PANTHER" id="PTHR24373:SF378">
    <property type="entry name" value="FI03225P-RELATED"/>
    <property type="match status" value="1"/>
</dbReference>
<dbReference type="SUPFAM" id="SSF52058">
    <property type="entry name" value="L domain-like"/>
    <property type="match status" value="2"/>
</dbReference>
<keyword evidence="2 4" id="KW-0732">Signal</keyword>
<dbReference type="InterPro" id="IPR026906">
    <property type="entry name" value="LRR_5"/>
</dbReference>
<name>A0AAW1TL32_9CUCU</name>
<gene>
    <name evidence="5" type="ORF">WA026_011591</name>
</gene>
<accession>A0AAW1TL32</accession>
<dbReference type="InterPro" id="IPR001611">
    <property type="entry name" value="Leu-rich_rpt"/>
</dbReference>
<keyword evidence="6" id="KW-1185">Reference proteome</keyword>
<dbReference type="AlphaFoldDB" id="A0AAW1TL32"/>
<organism evidence="5 6">
    <name type="scientific">Henosepilachna vigintioctopunctata</name>
    <dbReference type="NCBI Taxonomy" id="420089"/>
    <lineage>
        <taxon>Eukaryota</taxon>
        <taxon>Metazoa</taxon>
        <taxon>Ecdysozoa</taxon>
        <taxon>Arthropoda</taxon>
        <taxon>Hexapoda</taxon>
        <taxon>Insecta</taxon>
        <taxon>Pterygota</taxon>
        <taxon>Neoptera</taxon>
        <taxon>Endopterygota</taxon>
        <taxon>Coleoptera</taxon>
        <taxon>Polyphaga</taxon>
        <taxon>Cucujiformia</taxon>
        <taxon>Coccinelloidea</taxon>
        <taxon>Coccinellidae</taxon>
        <taxon>Epilachninae</taxon>
        <taxon>Epilachnini</taxon>
        <taxon>Henosepilachna</taxon>
    </lineage>
</organism>
<dbReference type="InterPro" id="IPR050328">
    <property type="entry name" value="Dev_Immune_Receptor"/>
</dbReference>
<dbReference type="SMART" id="SM00365">
    <property type="entry name" value="LRR_SD22"/>
    <property type="match status" value="5"/>
</dbReference>
<evidence type="ECO:0000313" key="6">
    <source>
        <dbReference type="Proteomes" id="UP001431783"/>
    </source>
</evidence>
<keyword evidence="1" id="KW-0433">Leucine-rich repeat</keyword>
<evidence type="ECO:0000313" key="5">
    <source>
        <dbReference type="EMBL" id="KAK9871324.1"/>
    </source>
</evidence>
<proteinExistence type="predicted"/>
<dbReference type="Gene3D" id="3.80.10.10">
    <property type="entry name" value="Ribonuclease Inhibitor"/>
    <property type="match status" value="4"/>
</dbReference>
<dbReference type="Pfam" id="PF13855">
    <property type="entry name" value="LRR_8"/>
    <property type="match status" value="1"/>
</dbReference>
<dbReference type="SMART" id="SM00369">
    <property type="entry name" value="LRR_TYP"/>
    <property type="match status" value="8"/>
</dbReference>
<keyword evidence="3" id="KW-0677">Repeat</keyword>
<reference evidence="5 6" key="1">
    <citation type="submission" date="2023-03" db="EMBL/GenBank/DDBJ databases">
        <title>Genome insight into feeding habits of ladybird beetles.</title>
        <authorList>
            <person name="Li H.-S."/>
            <person name="Huang Y.-H."/>
            <person name="Pang H."/>
        </authorList>
    </citation>
    <scope>NUCLEOTIDE SEQUENCE [LARGE SCALE GENOMIC DNA]</scope>
    <source>
        <strain evidence="5">SYSU_2023b</strain>
        <tissue evidence="5">Whole body</tissue>
    </source>
</reference>
<evidence type="ECO:0000256" key="3">
    <source>
        <dbReference type="ARBA" id="ARBA00022737"/>
    </source>
</evidence>
<dbReference type="InterPro" id="IPR003591">
    <property type="entry name" value="Leu-rich_rpt_typical-subtyp"/>
</dbReference>
<feature type="signal peptide" evidence="4">
    <location>
        <begin position="1"/>
        <end position="19"/>
    </location>
</feature>
<dbReference type="Pfam" id="PF13306">
    <property type="entry name" value="LRR_5"/>
    <property type="match status" value="1"/>
</dbReference>
<dbReference type="PROSITE" id="PS51450">
    <property type="entry name" value="LRR"/>
    <property type="match status" value="4"/>
</dbReference>
<protein>
    <submittedName>
        <fullName evidence="5">Uncharacterized protein</fullName>
    </submittedName>
</protein>
<evidence type="ECO:0000256" key="4">
    <source>
        <dbReference type="SAM" id="SignalP"/>
    </source>
</evidence>
<dbReference type="Proteomes" id="UP001431783">
    <property type="component" value="Unassembled WGS sequence"/>
</dbReference>
<dbReference type="PANTHER" id="PTHR24373">
    <property type="entry name" value="SLIT RELATED LEUCINE-RICH REPEAT NEURONAL PROTEIN"/>
    <property type="match status" value="1"/>
</dbReference>
<evidence type="ECO:0000256" key="2">
    <source>
        <dbReference type="ARBA" id="ARBA00022729"/>
    </source>
</evidence>
<feature type="chain" id="PRO_5043564943" evidence="4">
    <location>
        <begin position="20"/>
        <end position="556"/>
    </location>
</feature>
<dbReference type="InterPro" id="IPR032675">
    <property type="entry name" value="LRR_dom_sf"/>
</dbReference>
<comment type="caution">
    <text evidence="5">The sequence shown here is derived from an EMBL/GenBank/DDBJ whole genome shotgun (WGS) entry which is preliminary data.</text>
</comment>
<evidence type="ECO:0000256" key="1">
    <source>
        <dbReference type="ARBA" id="ARBA00022614"/>
    </source>
</evidence>